<dbReference type="Pfam" id="PF00376">
    <property type="entry name" value="MerR"/>
    <property type="match status" value="1"/>
</dbReference>
<organism evidence="9 10">
    <name type="scientific">Ilumatobacter fluminis</name>
    <dbReference type="NCBI Taxonomy" id="467091"/>
    <lineage>
        <taxon>Bacteria</taxon>
        <taxon>Bacillati</taxon>
        <taxon>Actinomycetota</taxon>
        <taxon>Acidimicrobiia</taxon>
        <taxon>Acidimicrobiales</taxon>
        <taxon>Ilumatobacteraceae</taxon>
        <taxon>Ilumatobacter</taxon>
    </lineage>
</organism>
<dbReference type="GO" id="GO:0003677">
    <property type="term" value="F:DNA binding"/>
    <property type="evidence" value="ECO:0007669"/>
    <property type="project" value="UniProtKB-KW"/>
</dbReference>
<keyword evidence="3" id="KW-0408">Iron</keyword>
<evidence type="ECO:0000256" key="7">
    <source>
        <dbReference type="ARBA" id="ARBA00023163"/>
    </source>
</evidence>
<name>A0A4R7HWD3_9ACTN</name>
<evidence type="ECO:0000313" key="10">
    <source>
        <dbReference type="Proteomes" id="UP000294558"/>
    </source>
</evidence>
<keyword evidence="5" id="KW-0805">Transcription regulation</keyword>
<dbReference type="EMBL" id="SOAU01000001">
    <property type="protein sequence ID" value="TDT14799.1"/>
    <property type="molecule type" value="Genomic_DNA"/>
</dbReference>
<evidence type="ECO:0000256" key="3">
    <source>
        <dbReference type="ARBA" id="ARBA00023004"/>
    </source>
</evidence>
<dbReference type="SMART" id="SM00422">
    <property type="entry name" value="HTH_MERR"/>
    <property type="match status" value="1"/>
</dbReference>
<dbReference type="GO" id="GO:0003700">
    <property type="term" value="F:DNA-binding transcription factor activity"/>
    <property type="evidence" value="ECO:0007669"/>
    <property type="project" value="InterPro"/>
</dbReference>
<evidence type="ECO:0000256" key="4">
    <source>
        <dbReference type="ARBA" id="ARBA00023014"/>
    </source>
</evidence>
<dbReference type="InterPro" id="IPR009061">
    <property type="entry name" value="DNA-bd_dom_put_sf"/>
</dbReference>
<dbReference type="Gene3D" id="1.10.1660.10">
    <property type="match status" value="1"/>
</dbReference>
<keyword evidence="2" id="KW-0479">Metal-binding</keyword>
<comment type="caution">
    <text evidence="9">The sequence shown here is derived from an EMBL/GenBank/DDBJ whole genome shotgun (WGS) entry which is preliminary data.</text>
</comment>
<dbReference type="Pfam" id="PF09278">
    <property type="entry name" value="MerR-DNA-bind"/>
    <property type="match status" value="1"/>
</dbReference>
<dbReference type="CDD" id="cd01110">
    <property type="entry name" value="HTH_SoxR"/>
    <property type="match status" value="1"/>
</dbReference>
<evidence type="ECO:0000256" key="1">
    <source>
        <dbReference type="ARBA" id="ARBA00022714"/>
    </source>
</evidence>
<evidence type="ECO:0000256" key="2">
    <source>
        <dbReference type="ARBA" id="ARBA00022723"/>
    </source>
</evidence>
<accession>A0A4R7HWD3</accession>
<feature type="domain" description="HTH merR-type" evidence="8">
    <location>
        <begin position="9"/>
        <end position="77"/>
    </location>
</feature>
<evidence type="ECO:0000313" key="9">
    <source>
        <dbReference type="EMBL" id="TDT14799.1"/>
    </source>
</evidence>
<keyword evidence="6" id="KW-0238">DNA-binding</keyword>
<dbReference type="GO" id="GO:0046872">
    <property type="term" value="F:metal ion binding"/>
    <property type="evidence" value="ECO:0007669"/>
    <property type="project" value="UniProtKB-KW"/>
</dbReference>
<dbReference type="InterPro" id="IPR047057">
    <property type="entry name" value="MerR_fam"/>
</dbReference>
<keyword evidence="4" id="KW-0411">Iron-sulfur</keyword>
<dbReference type="PANTHER" id="PTHR30204">
    <property type="entry name" value="REDOX-CYCLING DRUG-SENSING TRANSCRIPTIONAL ACTIVATOR SOXR"/>
    <property type="match status" value="1"/>
</dbReference>
<dbReference type="InterPro" id="IPR010211">
    <property type="entry name" value="Redox-sen_tscrpt-act_SoxR"/>
</dbReference>
<keyword evidence="1" id="KW-0001">2Fe-2S</keyword>
<dbReference type="AlphaFoldDB" id="A0A4R7HWD3"/>
<dbReference type="GO" id="GO:0006979">
    <property type="term" value="P:response to oxidative stress"/>
    <property type="evidence" value="ECO:0007669"/>
    <property type="project" value="InterPro"/>
</dbReference>
<evidence type="ECO:0000259" key="8">
    <source>
        <dbReference type="PROSITE" id="PS50937"/>
    </source>
</evidence>
<gene>
    <name evidence="9" type="ORF">BDK89_0356</name>
</gene>
<dbReference type="InterPro" id="IPR000551">
    <property type="entry name" value="MerR-type_HTH_dom"/>
</dbReference>
<dbReference type="NCBIfam" id="TIGR01950">
    <property type="entry name" value="SoxR"/>
    <property type="match status" value="1"/>
</dbReference>
<keyword evidence="10" id="KW-1185">Reference proteome</keyword>
<dbReference type="PRINTS" id="PR00040">
    <property type="entry name" value="HTHMERR"/>
</dbReference>
<dbReference type="PROSITE" id="PS00552">
    <property type="entry name" value="HTH_MERR_1"/>
    <property type="match status" value="1"/>
</dbReference>
<dbReference type="RefSeq" id="WP_133867314.1">
    <property type="nucleotide sequence ID" value="NZ_JAVJPS010000014.1"/>
</dbReference>
<dbReference type="PANTHER" id="PTHR30204:SF0">
    <property type="entry name" value="REDOX-SENSITIVE TRANSCRIPTIONAL ACTIVATOR SOXR"/>
    <property type="match status" value="1"/>
</dbReference>
<evidence type="ECO:0000256" key="5">
    <source>
        <dbReference type="ARBA" id="ARBA00023015"/>
    </source>
</evidence>
<dbReference type="InterPro" id="IPR015358">
    <property type="entry name" value="Tscrpt_reg_MerR_DNA-bd"/>
</dbReference>
<proteinExistence type="predicted"/>
<reference evidence="9 10" key="1">
    <citation type="submission" date="2019-03" db="EMBL/GenBank/DDBJ databases">
        <title>Sequencing the genomes of 1000 actinobacteria strains.</title>
        <authorList>
            <person name="Klenk H.-P."/>
        </authorList>
    </citation>
    <scope>NUCLEOTIDE SEQUENCE [LARGE SCALE GENOMIC DNA]</scope>
    <source>
        <strain evidence="9 10">DSM 18936</strain>
    </source>
</reference>
<dbReference type="GO" id="GO:0051537">
    <property type="term" value="F:2 iron, 2 sulfur cluster binding"/>
    <property type="evidence" value="ECO:0007669"/>
    <property type="project" value="UniProtKB-KW"/>
</dbReference>
<protein>
    <submittedName>
        <fullName evidence="9">MerR family redox-sensitive transcriptional activator SoxR</fullName>
    </submittedName>
</protein>
<sequence>MVEVKGQRRFTIGEVAERAGVATSALRFYEEHGLIQSERNESGHRRYHPDVLRRVSFIRIAQRVGLSLAEVAEALASLPDRRTPTSKDWAKLARTWQPRLDEQIAILTRLRDELDGCIGCGCLSLSSCGLWNPDDAAATLGTGPRYLLSDERP</sequence>
<dbReference type="PROSITE" id="PS50937">
    <property type="entry name" value="HTH_MERR_2"/>
    <property type="match status" value="1"/>
</dbReference>
<keyword evidence="7" id="KW-0804">Transcription</keyword>
<dbReference type="SUPFAM" id="SSF46955">
    <property type="entry name" value="Putative DNA-binding domain"/>
    <property type="match status" value="1"/>
</dbReference>
<evidence type="ECO:0000256" key="6">
    <source>
        <dbReference type="ARBA" id="ARBA00023125"/>
    </source>
</evidence>
<dbReference type="OrthoDB" id="9802944at2"/>
<dbReference type="Proteomes" id="UP000294558">
    <property type="component" value="Unassembled WGS sequence"/>
</dbReference>